<evidence type="ECO:0000313" key="2">
    <source>
        <dbReference type="EMBL" id="MCC2190524.1"/>
    </source>
</evidence>
<proteinExistence type="predicted"/>
<dbReference type="Pfam" id="PF01663">
    <property type="entry name" value="Phosphodiest"/>
    <property type="match status" value="1"/>
</dbReference>
<dbReference type="EMBL" id="JAJEPR010000021">
    <property type="protein sequence ID" value="MCC2190524.1"/>
    <property type="molecule type" value="Genomic_DNA"/>
</dbReference>
<dbReference type="InterPro" id="IPR002591">
    <property type="entry name" value="Phosphodiest/P_Trfase"/>
</dbReference>
<keyword evidence="1" id="KW-0175">Coiled coil</keyword>
<dbReference type="Gene3D" id="3.40.720.10">
    <property type="entry name" value="Alkaline Phosphatase, subunit A"/>
    <property type="match status" value="1"/>
</dbReference>
<sequence length="371" mass="42198">MKKIKYPDYANSTVSLANSILKYFGAPVHHETLGLLDRKFAEREYENVVVILLDGMGKCIVDGNLEPDGFFASHLAGTYSAVFPPTTVAATTSICSGLYPVEHCWLGWDCYYPKIDKTVTVFLNREAGTTRPAAEYPVAETFCPYKNLVKQIRENGGRAYSLIPFEEPYPKNFEAISGWIEELTSRPGKKYIYAYWSEPDGCMHEKGCYSPEAKATLRQLEKQVQELTEKLSDTLVIVTADHGHMNSRGVAIENYPKITECLKRGLSLEPRAVNFFVKEEKKQQFEEEFRKNFSDTFLLLTKEEVREKKLFGPGKERSDFERMMGDYLAVAVDDLSIYSHKKEEDFFIGVHAGLLEDEMVIPLILIGKDEL</sequence>
<evidence type="ECO:0000313" key="3">
    <source>
        <dbReference type="Proteomes" id="UP001197875"/>
    </source>
</evidence>
<dbReference type="SUPFAM" id="SSF53649">
    <property type="entry name" value="Alkaline phosphatase-like"/>
    <property type="match status" value="1"/>
</dbReference>
<keyword evidence="3" id="KW-1185">Reference proteome</keyword>
<gene>
    <name evidence="2" type="ORF">LKD71_12045</name>
</gene>
<dbReference type="AlphaFoldDB" id="A0AAE3DU43"/>
<reference evidence="2 3" key="1">
    <citation type="submission" date="2021-10" db="EMBL/GenBank/DDBJ databases">
        <title>Anaerobic single-cell dispensing facilitates the cultivation of human gut bacteria.</title>
        <authorList>
            <person name="Afrizal A."/>
        </authorList>
    </citation>
    <scope>NUCLEOTIDE SEQUENCE [LARGE SCALE GENOMIC DNA]</scope>
    <source>
        <strain evidence="2 3">CLA-AA-H277</strain>
    </source>
</reference>
<feature type="coiled-coil region" evidence="1">
    <location>
        <begin position="210"/>
        <end position="237"/>
    </location>
</feature>
<dbReference type="InterPro" id="IPR017850">
    <property type="entry name" value="Alkaline_phosphatase_core_sf"/>
</dbReference>
<name>A0AAE3DU43_9FIRM</name>
<accession>A0AAE3DU43</accession>
<evidence type="ECO:0000256" key="1">
    <source>
        <dbReference type="SAM" id="Coils"/>
    </source>
</evidence>
<comment type="caution">
    <text evidence="2">The sequence shown here is derived from an EMBL/GenBank/DDBJ whole genome shotgun (WGS) entry which is preliminary data.</text>
</comment>
<dbReference type="Proteomes" id="UP001197875">
    <property type="component" value="Unassembled WGS sequence"/>
</dbReference>
<dbReference type="RefSeq" id="WP_227615596.1">
    <property type="nucleotide sequence ID" value="NZ_JAJEPR010000021.1"/>
</dbReference>
<protein>
    <submittedName>
        <fullName evidence="2">Alkaline phosphatase family protein</fullName>
    </submittedName>
</protein>
<organism evidence="2 3">
    <name type="scientific">Fusicatenibacter faecihominis</name>
    <dbReference type="NCBI Taxonomy" id="2881276"/>
    <lineage>
        <taxon>Bacteria</taxon>
        <taxon>Bacillati</taxon>
        <taxon>Bacillota</taxon>
        <taxon>Clostridia</taxon>
        <taxon>Lachnospirales</taxon>
        <taxon>Lachnospiraceae</taxon>
        <taxon>Fusicatenibacter</taxon>
    </lineage>
</organism>